<dbReference type="AlphaFoldDB" id="K0T4V3"/>
<keyword evidence="2" id="KW-1185">Reference proteome</keyword>
<reference evidence="1 2" key="1">
    <citation type="journal article" date="2012" name="Genome Biol.">
        <title>Genome and low-iron response of an oceanic diatom adapted to chronic iron limitation.</title>
        <authorList>
            <person name="Lommer M."/>
            <person name="Specht M."/>
            <person name="Roy A.S."/>
            <person name="Kraemer L."/>
            <person name="Andreson R."/>
            <person name="Gutowska M.A."/>
            <person name="Wolf J."/>
            <person name="Bergner S.V."/>
            <person name="Schilhabel M.B."/>
            <person name="Klostermeier U.C."/>
            <person name="Beiko R.G."/>
            <person name="Rosenstiel P."/>
            <person name="Hippler M."/>
            <person name="Laroche J."/>
        </authorList>
    </citation>
    <scope>NUCLEOTIDE SEQUENCE [LARGE SCALE GENOMIC DNA]</scope>
    <source>
        <strain evidence="1 2">CCMP1005</strain>
    </source>
</reference>
<sequence>MVSFTAEVAARSTAVSNELVGGAAVDSTIARLRESVRVAIWWSVANASCRSLRLTAQCAADCFWVEVTVRRVRLYVALRTVQKHSCNAKGDGNGNCPNFVFDYYDWPVCQSCHEEIEDEFSSEFSSDCEESSSDGDD</sequence>
<proteinExistence type="predicted"/>
<comment type="caution">
    <text evidence="1">The sequence shown here is derived from an EMBL/GenBank/DDBJ whole genome shotgun (WGS) entry which is preliminary data.</text>
</comment>
<name>K0T4V3_THAOC</name>
<organism evidence="1 2">
    <name type="scientific">Thalassiosira oceanica</name>
    <name type="common">Marine diatom</name>
    <dbReference type="NCBI Taxonomy" id="159749"/>
    <lineage>
        <taxon>Eukaryota</taxon>
        <taxon>Sar</taxon>
        <taxon>Stramenopiles</taxon>
        <taxon>Ochrophyta</taxon>
        <taxon>Bacillariophyta</taxon>
        <taxon>Coscinodiscophyceae</taxon>
        <taxon>Thalassiosirophycidae</taxon>
        <taxon>Thalassiosirales</taxon>
        <taxon>Thalassiosiraceae</taxon>
        <taxon>Thalassiosira</taxon>
    </lineage>
</organism>
<dbReference type="EMBL" id="AGNL01005502">
    <property type="protein sequence ID" value="EJK72665.1"/>
    <property type="molecule type" value="Genomic_DNA"/>
</dbReference>
<evidence type="ECO:0000313" key="2">
    <source>
        <dbReference type="Proteomes" id="UP000266841"/>
    </source>
</evidence>
<accession>K0T4V3</accession>
<gene>
    <name evidence="1" type="ORF">THAOC_05782</name>
</gene>
<dbReference type="Proteomes" id="UP000266841">
    <property type="component" value="Unassembled WGS sequence"/>
</dbReference>
<protein>
    <submittedName>
        <fullName evidence="1">Uncharacterized protein</fullName>
    </submittedName>
</protein>
<evidence type="ECO:0000313" key="1">
    <source>
        <dbReference type="EMBL" id="EJK72665.1"/>
    </source>
</evidence>